<name>A0A0R3TIN1_RODNA</name>
<accession>A0A0R3TIN1</accession>
<organism evidence="4">
    <name type="scientific">Rodentolepis nana</name>
    <name type="common">Dwarf tapeworm</name>
    <name type="synonym">Hymenolepis nana</name>
    <dbReference type="NCBI Taxonomy" id="102285"/>
    <lineage>
        <taxon>Eukaryota</taxon>
        <taxon>Metazoa</taxon>
        <taxon>Spiralia</taxon>
        <taxon>Lophotrochozoa</taxon>
        <taxon>Platyhelminthes</taxon>
        <taxon>Cestoda</taxon>
        <taxon>Eucestoda</taxon>
        <taxon>Cyclophyllidea</taxon>
        <taxon>Hymenolepididae</taxon>
        <taxon>Rodentolepis</taxon>
    </lineage>
</organism>
<dbReference type="AlphaFoldDB" id="A0A0R3TIN1"/>
<feature type="region of interest" description="Disordered" evidence="1">
    <location>
        <begin position="90"/>
        <end position="112"/>
    </location>
</feature>
<evidence type="ECO:0000256" key="1">
    <source>
        <dbReference type="SAM" id="MobiDB-lite"/>
    </source>
</evidence>
<dbReference type="Proteomes" id="UP000278807">
    <property type="component" value="Unassembled WGS sequence"/>
</dbReference>
<gene>
    <name evidence="2" type="ORF">HNAJ_LOCUS6918</name>
</gene>
<reference evidence="2 3" key="2">
    <citation type="submission" date="2018-11" db="EMBL/GenBank/DDBJ databases">
        <authorList>
            <consortium name="Pathogen Informatics"/>
        </authorList>
    </citation>
    <scope>NUCLEOTIDE SEQUENCE [LARGE SCALE GENOMIC DNA]</scope>
</reference>
<protein>
    <submittedName>
        <fullName evidence="4">Secreted protein</fullName>
    </submittedName>
</protein>
<keyword evidence="3" id="KW-1185">Reference proteome</keyword>
<proteinExistence type="predicted"/>
<dbReference type="OrthoDB" id="8860950at2759"/>
<dbReference type="STRING" id="102285.A0A0R3TIN1"/>
<dbReference type="EMBL" id="UZAE01009062">
    <property type="protein sequence ID" value="VDO02778.1"/>
    <property type="molecule type" value="Genomic_DNA"/>
</dbReference>
<evidence type="ECO:0000313" key="2">
    <source>
        <dbReference type="EMBL" id="VDO02778.1"/>
    </source>
</evidence>
<sequence length="112" mass="11903">MFYYFTAALSPHAKISSFAEAKAIDKINERMPPAQVPTHPKDCVAAFIKAADDSGDKNVITPTSAPRSAKKSSAVKKSYCYAVAPVALPPPPPPADGDNDNAWIDLSTSINI</sequence>
<evidence type="ECO:0000313" key="3">
    <source>
        <dbReference type="Proteomes" id="UP000278807"/>
    </source>
</evidence>
<reference evidence="4" key="1">
    <citation type="submission" date="2017-02" db="UniProtKB">
        <authorList>
            <consortium name="WormBaseParasite"/>
        </authorList>
    </citation>
    <scope>IDENTIFICATION</scope>
</reference>
<evidence type="ECO:0000313" key="4">
    <source>
        <dbReference type="WBParaSite" id="HNAJ_0000692201-mRNA-1"/>
    </source>
</evidence>
<dbReference type="WBParaSite" id="HNAJ_0000692201-mRNA-1">
    <property type="protein sequence ID" value="HNAJ_0000692201-mRNA-1"/>
    <property type="gene ID" value="HNAJ_0000692201"/>
</dbReference>